<reference evidence="1 2" key="1">
    <citation type="submission" date="2015-06" db="EMBL/GenBank/DDBJ databases">
        <authorList>
            <person name="Wibberg Daniel"/>
        </authorList>
    </citation>
    <scope>NUCLEOTIDE SEQUENCE [LARGE SCALE GENOMIC DNA]</scope>
    <source>
        <strain evidence="1 2">T3/55T</strain>
    </source>
</reference>
<accession>A0A0H5SEE7</accession>
<protein>
    <submittedName>
        <fullName evidence="1">Uncharacterized protein</fullName>
    </submittedName>
</protein>
<evidence type="ECO:0000313" key="1">
    <source>
        <dbReference type="EMBL" id="CRZ33799.1"/>
    </source>
</evidence>
<proteinExistence type="predicted"/>
<organism evidence="1 2">
    <name type="scientific">Herbinix hemicellulosilytica</name>
    <dbReference type="NCBI Taxonomy" id="1564487"/>
    <lineage>
        <taxon>Bacteria</taxon>
        <taxon>Bacillati</taxon>
        <taxon>Bacillota</taxon>
        <taxon>Clostridia</taxon>
        <taxon>Lachnospirales</taxon>
        <taxon>Lachnospiraceae</taxon>
        <taxon>Herbinix</taxon>
    </lineage>
</organism>
<evidence type="ECO:0000313" key="2">
    <source>
        <dbReference type="Proteomes" id="UP000236497"/>
    </source>
</evidence>
<dbReference type="RefSeq" id="WP_158245873.1">
    <property type="nucleotide sequence ID" value="NZ_CVTD020000008.1"/>
</dbReference>
<keyword evidence="2" id="KW-1185">Reference proteome</keyword>
<name>A0A0H5SEE7_HERHM</name>
<dbReference type="AlphaFoldDB" id="A0A0H5SEE7"/>
<dbReference type="Proteomes" id="UP000236497">
    <property type="component" value="Unassembled WGS sequence"/>
</dbReference>
<dbReference type="EMBL" id="CVTD020000008">
    <property type="protein sequence ID" value="CRZ33799.1"/>
    <property type="molecule type" value="Genomic_DNA"/>
</dbReference>
<gene>
    <name evidence="1" type="ORF">HHT355_0594</name>
</gene>
<sequence length="46" mass="5436">MEDKKYLEFEASVETRDNDIDMITMFDDCESGFLAKNEKLITWLLS</sequence>